<keyword evidence="4" id="KW-0969">Cilium</keyword>
<dbReference type="PANTHER" id="PTHR30531">
    <property type="entry name" value="FLAGELLAR BIOSYNTHETIC PROTEIN FLHB"/>
    <property type="match status" value="1"/>
</dbReference>
<dbReference type="EMBL" id="QGKU01000004">
    <property type="protein sequence ID" value="PWR04362.1"/>
    <property type="molecule type" value="Genomic_DNA"/>
</dbReference>
<dbReference type="GO" id="GO:0009306">
    <property type="term" value="P:protein secretion"/>
    <property type="evidence" value="ECO:0007669"/>
    <property type="project" value="InterPro"/>
</dbReference>
<feature type="compositionally biased region" description="Basic and acidic residues" evidence="2">
    <location>
        <begin position="10"/>
        <end position="26"/>
    </location>
</feature>
<keyword evidence="4" id="KW-0966">Cell projection</keyword>
<dbReference type="Pfam" id="PF01312">
    <property type="entry name" value="Bac_export_2"/>
    <property type="match status" value="1"/>
</dbReference>
<accession>A0A2V2LHD9</accession>
<name>A0A2V2LHD9_9RHOB</name>
<comment type="similarity">
    <text evidence="1">Belongs to the type III secretion exporter family.</text>
</comment>
<dbReference type="SUPFAM" id="SSF160544">
    <property type="entry name" value="EscU C-terminal domain-like"/>
    <property type="match status" value="1"/>
</dbReference>
<protein>
    <submittedName>
        <fullName evidence="4">Flagellar biosynthesis protein FlhB</fullName>
    </submittedName>
</protein>
<organism evidence="4 5">
    <name type="scientific">Meridianimarinicoccus roseus</name>
    <dbReference type="NCBI Taxonomy" id="2072018"/>
    <lineage>
        <taxon>Bacteria</taxon>
        <taxon>Pseudomonadati</taxon>
        <taxon>Pseudomonadota</taxon>
        <taxon>Alphaproteobacteria</taxon>
        <taxon>Rhodobacterales</taxon>
        <taxon>Paracoccaceae</taxon>
        <taxon>Meridianimarinicoccus</taxon>
    </lineage>
</organism>
<dbReference type="RefSeq" id="WP_109809957.1">
    <property type="nucleotide sequence ID" value="NZ_QGKU01000004.1"/>
</dbReference>
<feature type="region of interest" description="Disordered" evidence="2">
    <location>
        <begin position="1"/>
        <end position="26"/>
    </location>
</feature>
<feature type="transmembrane region" description="Helical" evidence="3">
    <location>
        <begin position="150"/>
        <end position="169"/>
    </location>
</feature>
<keyword evidence="3" id="KW-0812">Transmembrane</keyword>
<dbReference type="InterPro" id="IPR006135">
    <property type="entry name" value="T3SS_substrate_exporter"/>
</dbReference>
<keyword evidence="3" id="KW-1133">Transmembrane helix</keyword>
<feature type="transmembrane region" description="Helical" evidence="3">
    <location>
        <begin position="97"/>
        <end position="114"/>
    </location>
</feature>
<feature type="compositionally biased region" description="Basic and acidic residues" evidence="2">
    <location>
        <begin position="226"/>
        <end position="244"/>
    </location>
</feature>
<sequence>MSGAQEDDSEKPYEPSQKRLEDARRKGEVPRSVDLMTSASYAGLLLTLTVFGAGSVRMLGDTLLVLLDQADTLSGLLLADGGAALVGGLIGRVGLSLVPWFAVPSALVLLCVIAQRGFTVTGSKIAPKLNRIGMLSNAKQKFGRGGLFEFAKSFTKLVVFSTILAVFLVHEVPDMVATSLLGPGPVVAMLTAVSVKFLGVVLVVSLGIGAIDFLWQRAEHVRKNRMSHKDLTDEAKQTEGDPHMKQQRRQRGYDIATNRMMADVPKADVVVVNPQHYAVALKWSRKPGSAPVCVAKGVDEVAARIREAAAGAAVPIHRDPPTARALHATVEIGQEIRAEHYQAVAAAIRFAERMRRKRRGAS</sequence>
<feature type="transmembrane region" description="Helical" evidence="3">
    <location>
        <begin position="72"/>
        <end position="91"/>
    </location>
</feature>
<dbReference type="OrthoDB" id="9807950at2"/>
<dbReference type="InterPro" id="IPR029025">
    <property type="entry name" value="T3SS_substrate_exporter_C"/>
</dbReference>
<keyword evidence="3" id="KW-0472">Membrane</keyword>
<dbReference type="PRINTS" id="PR00950">
    <property type="entry name" value="TYPE3IMSPROT"/>
</dbReference>
<comment type="caution">
    <text evidence="4">The sequence shown here is derived from an EMBL/GenBank/DDBJ whole genome shotgun (WGS) entry which is preliminary data.</text>
</comment>
<dbReference type="AlphaFoldDB" id="A0A2V2LHD9"/>
<dbReference type="Gene3D" id="3.40.1690.10">
    <property type="entry name" value="secretion proteins EscU"/>
    <property type="match status" value="1"/>
</dbReference>
<evidence type="ECO:0000313" key="5">
    <source>
        <dbReference type="Proteomes" id="UP000245680"/>
    </source>
</evidence>
<feature type="region of interest" description="Disordered" evidence="2">
    <location>
        <begin position="226"/>
        <end position="249"/>
    </location>
</feature>
<evidence type="ECO:0000313" key="4">
    <source>
        <dbReference type="EMBL" id="PWR04362.1"/>
    </source>
</evidence>
<reference evidence="4 5" key="1">
    <citation type="submission" date="2018-05" db="EMBL/GenBank/DDBJ databases">
        <title>Rhodobacteraceae gen. nov., sp. nov. isolated from sea water.</title>
        <authorList>
            <person name="Ren Y."/>
        </authorList>
    </citation>
    <scope>NUCLEOTIDE SEQUENCE [LARGE SCALE GENOMIC DNA]</scope>
    <source>
        <strain evidence="4 5">TG-679</strain>
    </source>
</reference>
<keyword evidence="5" id="KW-1185">Reference proteome</keyword>
<keyword evidence="4" id="KW-0282">Flagellum</keyword>
<evidence type="ECO:0000256" key="3">
    <source>
        <dbReference type="SAM" id="Phobius"/>
    </source>
</evidence>
<proteinExistence type="inferred from homology"/>
<dbReference type="PANTHER" id="PTHR30531:SF12">
    <property type="entry name" value="FLAGELLAR BIOSYNTHETIC PROTEIN FLHB"/>
    <property type="match status" value="1"/>
</dbReference>
<dbReference type="GO" id="GO:0005886">
    <property type="term" value="C:plasma membrane"/>
    <property type="evidence" value="ECO:0007669"/>
    <property type="project" value="TreeGrafter"/>
</dbReference>
<feature type="transmembrane region" description="Helical" evidence="3">
    <location>
        <begin position="39"/>
        <end position="60"/>
    </location>
</feature>
<evidence type="ECO:0000256" key="1">
    <source>
        <dbReference type="ARBA" id="ARBA00010690"/>
    </source>
</evidence>
<gene>
    <name evidence="4" type="ORF">DKT77_01400</name>
</gene>
<dbReference type="Proteomes" id="UP000245680">
    <property type="component" value="Unassembled WGS sequence"/>
</dbReference>
<evidence type="ECO:0000256" key="2">
    <source>
        <dbReference type="SAM" id="MobiDB-lite"/>
    </source>
</evidence>
<feature type="transmembrane region" description="Helical" evidence="3">
    <location>
        <begin position="189"/>
        <end position="215"/>
    </location>
</feature>